<accession>A0A0F9CCD2</accession>
<comment type="caution">
    <text evidence="1">The sequence shown here is derived from an EMBL/GenBank/DDBJ whole genome shotgun (WGS) entry which is preliminary data.</text>
</comment>
<feature type="non-terminal residue" evidence="1">
    <location>
        <position position="528"/>
    </location>
</feature>
<organism evidence="1">
    <name type="scientific">marine sediment metagenome</name>
    <dbReference type="NCBI Taxonomy" id="412755"/>
    <lineage>
        <taxon>unclassified sequences</taxon>
        <taxon>metagenomes</taxon>
        <taxon>ecological metagenomes</taxon>
    </lineage>
</organism>
<name>A0A0F9CCD2_9ZZZZ</name>
<reference evidence="1" key="1">
    <citation type="journal article" date="2015" name="Nature">
        <title>Complex archaea that bridge the gap between prokaryotes and eukaryotes.</title>
        <authorList>
            <person name="Spang A."/>
            <person name="Saw J.H."/>
            <person name="Jorgensen S.L."/>
            <person name="Zaremba-Niedzwiedzka K."/>
            <person name="Martijn J."/>
            <person name="Lind A.E."/>
            <person name="van Eijk R."/>
            <person name="Schleper C."/>
            <person name="Guy L."/>
            <person name="Ettema T.J."/>
        </authorList>
    </citation>
    <scope>NUCLEOTIDE SEQUENCE</scope>
</reference>
<dbReference type="EMBL" id="LAZR01036734">
    <property type="protein sequence ID" value="KKL24062.1"/>
    <property type="molecule type" value="Genomic_DNA"/>
</dbReference>
<protein>
    <recommendedName>
        <fullName evidence="2">Large polyvalent protein associated domain-containing protein</fullName>
    </recommendedName>
</protein>
<evidence type="ECO:0008006" key="2">
    <source>
        <dbReference type="Google" id="ProtNLM"/>
    </source>
</evidence>
<sequence length="528" mass="58520">LQTWVTRSEPVVAAERKRIVAEAKAAGEPVPPKHSDVHVVKMALQEFNHGDNANRLTLMDISEKVHKPMEEAEISPDQAGSYLLYMRIAEGDRGGMAEHAKEAIMDATGEDSWSAAKAAYQELEGTDGFDPGLLAQAEGGILNPGGHTPATAKEMLTGLQKEIGAEKYATLERLMGELRTILWEAVQEAVRVGSYNQQTFDDVVVPNKDTYVPFAVLDYFNGRVPAGIKQQIGTVKSVANPYMMSILKGMALNRLNERQKAVRAVVDVLVKDFPDATGPEKKIDKHNREQQAGPGKRNLSYLVDGKLRYREVDAYLAEVLDRADLGKLGRMTKGLATKTYGFFHPLYVSWSLGWQARNLPRDFKRTWDNLNAMHAGKPTYRQAINAFLDLAKLTKAYAKTAGAAYRHARRRGDEQIREMLKERALGRAFHSFEPQEADMTHERLLQRYGISRPKGKGPKVVKGIRRAGSLVETAGVFQETWAKAAAYKLLGEAGITGKERAYIVRNYTGTPDSTDRGLASDAANALYM</sequence>
<dbReference type="AlphaFoldDB" id="A0A0F9CCD2"/>
<proteinExistence type="predicted"/>
<evidence type="ECO:0000313" key="1">
    <source>
        <dbReference type="EMBL" id="KKL24062.1"/>
    </source>
</evidence>
<gene>
    <name evidence="1" type="ORF">LCGC14_2419110</name>
</gene>
<feature type="non-terminal residue" evidence="1">
    <location>
        <position position="1"/>
    </location>
</feature>